<dbReference type="RefSeq" id="WP_207451377.1">
    <property type="nucleotide sequence ID" value="NZ_CP061092.1"/>
</dbReference>
<reference evidence="1 2" key="1">
    <citation type="submission" date="2020-09" db="EMBL/GenBank/DDBJ databases">
        <title>Roseomonas.</title>
        <authorList>
            <person name="Zhu W."/>
        </authorList>
    </citation>
    <scope>NUCLEOTIDE SEQUENCE [LARGE SCALE GENOMIC DNA]</scope>
    <source>
        <strain evidence="1 2">1311</strain>
    </source>
</reference>
<dbReference type="Proteomes" id="UP001518990">
    <property type="component" value="Unassembled WGS sequence"/>
</dbReference>
<dbReference type="EMBL" id="JACTNF010000059">
    <property type="protein sequence ID" value="MBO1077289.1"/>
    <property type="molecule type" value="Genomic_DNA"/>
</dbReference>
<gene>
    <name evidence="1" type="ORF">IAI60_22105</name>
</gene>
<accession>A0ABS3KIJ1</accession>
<comment type="caution">
    <text evidence="1">The sequence shown here is derived from an EMBL/GenBank/DDBJ whole genome shotgun (WGS) entry which is preliminary data.</text>
</comment>
<organism evidence="1 2">
    <name type="scientific">Roseomonas marmotae</name>
    <dbReference type="NCBI Taxonomy" id="2768161"/>
    <lineage>
        <taxon>Bacteria</taxon>
        <taxon>Pseudomonadati</taxon>
        <taxon>Pseudomonadota</taxon>
        <taxon>Alphaproteobacteria</taxon>
        <taxon>Acetobacterales</taxon>
        <taxon>Roseomonadaceae</taxon>
        <taxon>Roseomonas</taxon>
    </lineage>
</organism>
<keyword evidence="2" id="KW-1185">Reference proteome</keyword>
<evidence type="ECO:0000313" key="2">
    <source>
        <dbReference type="Proteomes" id="UP001518990"/>
    </source>
</evidence>
<sequence>MGFVYAVMLRANAYEYRAHLRNLTSRTLGWTLTVGSWPDGVSLPLEHPMRGFLGPYGSETLRLGRGLTAAINLATVRVLYDREGGTAPFISLTGCSERLPSPAG</sequence>
<protein>
    <submittedName>
        <fullName evidence="1">Uncharacterized protein</fullName>
    </submittedName>
</protein>
<evidence type="ECO:0000313" key="1">
    <source>
        <dbReference type="EMBL" id="MBO1077289.1"/>
    </source>
</evidence>
<proteinExistence type="predicted"/>
<name>A0ABS3KIJ1_9PROT</name>